<keyword evidence="14" id="KW-1185">Reference proteome</keyword>
<dbReference type="EMBL" id="CM026432">
    <property type="protein sequence ID" value="KAG0555941.1"/>
    <property type="molecule type" value="Genomic_DNA"/>
</dbReference>
<dbReference type="GO" id="GO:0005829">
    <property type="term" value="C:cytosol"/>
    <property type="evidence" value="ECO:0007669"/>
    <property type="project" value="UniProtKB-SubCell"/>
</dbReference>
<keyword evidence="2 10" id="KW-0963">Cytoplasm</keyword>
<dbReference type="InterPro" id="IPR035985">
    <property type="entry name" value="Ubiquitin-activating_enz"/>
</dbReference>
<comment type="caution">
    <text evidence="13">The sequence shown here is derived from an EMBL/GenBank/DDBJ whole genome shotgun (WGS) entry which is preliminary data.</text>
</comment>
<evidence type="ECO:0000256" key="4">
    <source>
        <dbReference type="ARBA" id="ARBA00022694"/>
    </source>
</evidence>
<dbReference type="GO" id="GO:0006777">
    <property type="term" value="P:Mo-molybdopterin cofactor biosynthetic process"/>
    <property type="evidence" value="ECO:0007669"/>
    <property type="project" value="UniProtKB-UniRule"/>
</dbReference>
<feature type="binding site" evidence="10">
    <location>
        <begin position="131"/>
        <end position="135"/>
    </location>
    <ligand>
        <name>ATP</name>
        <dbReference type="ChEBI" id="CHEBI:30616"/>
    </ligand>
</feature>
<evidence type="ECO:0000256" key="1">
    <source>
        <dbReference type="ARBA" id="ARBA00004514"/>
    </source>
</evidence>
<organism evidence="13 14">
    <name type="scientific">Ceratodon purpureus</name>
    <name type="common">Fire moss</name>
    <name type="synonym">Dicranum purpureum</name>
    <dbReference type="NCBI Taxonomy" id="3225"/>
    <lineage>
        <taxon>Eukaryota</taxon>
        <taxon>Viridiplantae</taxon>
        <taxon>Streptophyta</taxon>
        <taxon>Embryophyta</taxon>
        <taxon>Bryophyta</taxon>
        <taxon>Bryophytina</taxon>
        <taxon>Bryopsida</taxon>
        <taxon>Dicranidae</taxon>
        <taxon>Pseudoditrichales</taxon>
        <taxon>Ditrichaceae</taxon>
        <taxon>Ceratodon</taxon>
    </lineage>
</organism>
<feature type="binding site" evidence="10">
    <location>
        <position position="308"/>
    </location>
    <ligand>
        <name>Zn(2+)</name>
        <dbReference type="ChEBI" id="CHEBI:29105"/>
    </ligand>
</feature>
<dbReference type="GO" id="GO:0046872">
    <property type="term" value="F:metal ion binding"/>
    <property type="evidence" value="ECO:0007669"/>
    <property type="project" value="UniProtKB-KW"/>
</dbReference>
<evidence type="ECO:0000256" key="7">
    <source>
        <dbReference type="ARBA" id="ARBA00022833"/>
    </source>
</evidence>
<comment type="catalytic activity">
    <reaction evidence="10">
        <text>[molybdopterin-synthase sulfur-carrier protein]-C-terminal Gly-Gly + ATP + H(+) = [molybdopterin-synthase sulfur-carrier protein]-C-terminal Gly-Gly-AMP + diphosphate</text>
        <dbReference type="Rhea" id="RHEA:43616"/>
        <dbReference type="Rhea" id="RHEA-COMP:12159"/>
        <dbReference type="Rhea" id="RHEA-COMP:12202"/>
        <dbReference type="ChEBI" id="CHEBI:15378"/>
        <dbReference type="ChEBI" id="CHEBI:30616"/>
        <dbReference type="ChEBI" id="CHEBI:33019"/>
        <dbReference type="ChEBI" id="CHEBI:90618"/>
        <dbReference type="ChEBI" id="CHEBI:90778"/>
        <dbReference type="EC" id="2.7.7.80"/>
    </reaction>
</comment>
<keyword evidence="5 10" id="KW-0479">Metal-binding</keyword>
<dbReference type="InterPro" id="IPR045886">
    <property type="entry name" value="ThiF/MoeB/HesA"/>
</dbReference>
<dbReference type="InterPro" id="IPR028885">
    <property type="entry name" value="MOCS3/Uba4"/>
</dbReference>
<comment type="function">
    <text evidence="10">Plays a central role in 2-thiolation of mcm(5)S(2)U at tRNA wobble positions of cytosolic tRNA(Lys), tRNA(Glu) and tRNA(Gln). Also essential during biosynthesis of the molybdenum cofactor. Acts by mediating the C-terminal thiocarboxylation of sulfur carriers URM1 and MOCS2A. Its N-terminus first activates URM1 and MOCS2A as acyl-adenylates (-COAMP), then the persulfide sulfur on the catalytic cysteine is transferred to URM1 and MOCS2A to form thiocarboxylation (-COSH) of their C-terminus. The reaction probably involves hydrogen sulfide that is generated from the persulfide intermediate and that acts as nucleophile towards URM1 and MOCS2A. Subsequently, a transient disulfide bond is formed. Does not use thiosulfate as sulfur donor; NFS1 probably acting as a sulfur donor for thiocarboxylation reactions.</text>
</comment>
<feature type="binding site" evidence="10">
    <location>
        <position position="311"/>
    </location>
    <ligand>
        <name>Zn(2+)</name>
        <dbReference type="ChEBI" id="CHEBI:29105"/>
    </ligand>
</feature>
<keyword evidence="9 10" id="KW-0511">Multifunctional enzyme</keyword>
<dbReference type="InterPro" id="IPR001763">
    <property type="entry name" value="Rhodanese-like_dom"/>
</dbReference>
<dbReference type="Gene3D" id="3.40.250.10">
    <property type="entry name" value="Rhodanese-like domain"/>
    <property type="match status" value="1"/>
</dbReference>
<gene>
    <name evidence="10" type="primary">MOCS3</name>
    <name evidence="10" type="synonym">CNX5</name>
    <name evidence="10" type="synonym">UBA4</name>
    <name evidence="13" type="ORF">KC19_11G014500</name>
</gene>
<dbReference type="PANTHER" id="PTHR10953:SF102">
    <property type="entry name" value="ADENYLYLTRANSFERASE AND SULFURTRANSFERASE MOCS3"/>
    <property type="match status" value="1"/>
</dbReference>
<keyword evidence="10" id="KW-0501">Molybdenum cofactor biosynthesis</keyword>
<dbReference type="NCBIfam" id="NF004281">
    <property type="entry name" value="PRK05690.1"/>
    <property type="match status" value="1"/>
</dbReference>
<evidence type="ECO:0000256" key="5">
    <source>
        <dbReference type="ARBA" id="ARBA00022723"/>
    </source>
</evidence>
<keyword evidence="4 10" id="KW-0819">tRNA processing</keyword>
<dbReference type="FunFam" id="3.40.250.10:FF:000014">
    <property type="entry name" value="Adenylyltransferase and sulfurtransferase MOCS3"/>
    <property type="match status" value="1"/>
</dbReference>
<comment type="subcellular location">
    <subcellularLocation>
        <location evidence="1">Cytoplasm</location>
        <location evidence="1">Cytosol</location>
    </subcellularLocation>
</comment>
<evidence type="ECO:0000256" key="8">
    <source>
        <dbReference type="ARBA" id="ARBA00022840"/>
    </source>
</evidence>
<feature type="binding site" evidence="10">
    <location>
        <position position="233"/>
    </location>
    <ligand>
        <name>Zn(2+)</name>
        <dbReference type="ChEBI" id="CHEBI:29105"/>
    </ligand>
</feature>
<comment type="cofactor">
    <cofactor evidence="10">
        <name>Zn(2+)</name>
        <dbReference type="ChEBI" id="CHEBI:29105"/>
    </cofactor>
    <text evidence="10">Binds 1 zinc ion per subunit.</text>
</comment>
<dbReference type="GO" id="GO:0061605">
    <property type="term" value="F:molybdopterin-synthase adenylyltransferase activity"/>
    <property type="evidence" value="ECO:0007669"/>
    <property type="project" value="UniProtKB-EC"/>
</dbReference>
<evidence type="ECO:0000256" key="9">
    <source>
        <dbReference type="ARBA" id="ARBA00023268"/>
    </source>
</evidence>
<dbReference type="InterPro" id="IPR000594">
    <property type="entry name" value="ThiF_NAD_FAD-bd"/>
</dbReference>
<dbReference type="SMART" id="SM00450">
    <property type="entry name" value="RHOD"/>
    <property type="match status" value="1"/>
</dbReference>
<dbReference type="FunFam" id="3.40.50.720:FF:000033">
    <property type="entry name" value="Adenylyltransferase and sulfurtransferase MOCS3"/>
    <property type="match status" value="1"/>
</dbReference>
<comment type="pathway">
    <text evidence="10">Cofactor biosynthesis; molybdopterin biosynthesis.</text>
</comment>
<dbReference type="Pfam" id="PF00581">
    <property type="entry name" value="Rhodanese"/>
    <property type="match status" value="1"/>
</dbReference>
<keyword evidence="11" id="KW-0175">Coiled coil</keyword>
<accession>A0A8T0GA05</accession>
<dbReference type="InterPro" id="IPR036873">
    <property type="entry name" value="Rhodanese-like_dom_sf"/>
</dbReference>
<feature type="coiled-coil region" evidence="11">
    <location>
        <begin position="5"/>
        <end position="32"/>
    </location>
</feature>
<dbReference type="GO" id="GO:0004792">
    <property type="term" value="F:thiosulfate-cyanide sulfurtransferase activity"/>
    <property type="evidence" value="ECO:0007669"/>
    <property type="project" value="TreeGrafter"/>
</dbReference>
<sequence length="464" mass="49090">MAMAMADPSAELEKLREENASLRDQLRHHTLRELAAGGDGLRGSSGGDGGGGACPAAAWAAGGHGLSRDQVQRYSRQLLLPSFGVGAQERLCEGSVLIVGAGGLGSPVALYLAACGVGCLGIMDPDRVEVHNLHRQVIHTEASVGELKVASASRACLAINSSIKVVAYPFGLAAKNALEIIRQYDVVVDASDNVATRYLVSDACVVANRPLVSGAALGMEGQLTVYNYSNGPCYRCLFPTPPPQAACQRCSDAGVLGVVPGIVGTFQALEAIKILSKVGDPLSSRMLILDSMSSRIHTVKLRGKSAECVACGGSPAINHITLPNFDYEGFSSSPMSDAAPPRQQVVGKDQSITCRDYHKSVEGHKAHVLLDVRDQHQYIIASLPNSLNVPFDKLPEQLDTVRGAAKKHAPDGGENVPLYVICRRGNDSQQAVQVLRSAGFNSVYDITGGLQSWVQEVDPTFPDL</sequence>
<dbReference type="GO" id="GO:0002143">
    <property type="term" value="P:tRNA wobble position uridine thiolation"/>
    <property type="evidence" value="ECO:0007669"/>
    <property type="project" value="InterPro"/>
</dbReference>
<feature type="binding site" evidence="10">
    <location>
        <position position="148"/>
    </location>
    <ligand>
        <name>ATP</name>
        <dbReference type="ChEBI" id="CHEBI:30616"/>
    </ligand>
</feature>
<feature type="binding site" evidence="10">
    <location>
        <begin position="192"/>
        <end position="193"/>
    </location>
    <ligand>
        <name>ATP</name>
        <dbReference type="ChEBI" id="CHEBI:30616"/>
    </ligand>
</feature>
<dbReference type="Pfam" id="PF00899">
    <property type="entry name" value="ThiF"/>
    <property type="match status" value="1"/>
</dbReference>
<evidence type="ECO:0000313" key="14">
    <source>
        <dbReference type="Proteomes" id="UP000822688"/>
    </source>
</evidence>
<evidence type="ECO:0000256" key="6">
    <source>
        <dbReference type="ARBA" id="ARBA00022741"/>
    </source>
</evidence>
<feature type="active site" description="Glycyl thioester intermediate; for adenylyltransferase activity" evidence="10">
    <location>
        <position position="250"/>
    </location>
</feature>
<dbReference type="CDD" id="cd00757">
    <property type="entry name" value="ThiF_MoeB_HesA_family"/>
    <property type="match status" value="1"/>
</dbReference>
<dbReference type="GO" id="GO:0005524">
    <property type="term" value="F:ATP binding"/>
    <property type="evidence" value="ECO:0007669"/>
    <property type="project" value="UniProtKB-KW"/>
</dbReference>
<keyword evidence="8 10" id="KW-0067">ATP-binding</keyword>
<dbReference type="EC" id="2.8.1.11" evidence="10"/>
<protein>
    <recommendedName>
        <fullName evidence="10">Adenylyltransferase and sulfurtransferase MOCS3</fullName>
    </recommendedName>
    <alternativeName>
        <fullName evidence="10">Molybdenum cofactor synthesis protein 3</fullName>
    </alternativeName>
    <domain>
        <recommendedName>
            <fullName evidence="10">Molybdopterin-synthase adenylyltransferase</fullName>
            <ecNumber evidence="10">2.7.7.80</ecNumber>
        </recommendedName>
        <alternativeName>
            <fullName evidence="10">Adenylyltransferase MOCS3</fullName>
        </alternativeName>
        <alternativeName>
            <fullName evidence="10">Sulfur carrier protein MOCS2A adenylyltransferase</fullName>
        </alternativeName>
    </domain>
    <domain>
        <recommendedName>
            <fullName evidence="10">Molybdopterin-synthase sulfurtransferase</fullName>
            <ecNumber evidence="10">2.8.1.11</ecNumber>
        </recommendedName>
        <alternativeName>
            <fullName evidence="10">Sulfurtransferase MOCS3</fullName>
        </alternativeName>
        <alternativeName>
            <fullName evidence="10">Sulfur carrier protein MOCS2A sulfurtransferase</fullName>
        </alternativeName>
    </domain>
</protein>
<reference evidence="13 14" key="1">
    <citation type="submission" date="2020-06" db="EMBL/GenBank/DDBJ databases">
        <title>WGS assembly of Ceratodon purpureus strain R40.</title>
        <authorList>
            <person name="Carey S.B."/>
            <person name="Jenkins J."/>
            <person name="Shu S."/>
            <person name="Lovell J.T."/>
            <person name="Sreedasyam A."/>
            <person name="Maumus F."/>
            <person name="Tiley G.P."/>
            <person name="Fernandez-Pozo N."/>
            <person name="Barry K."/>
            <person name="Chen C."/>
            <person name="Wang M."/>
            <person name="Lipzen A."/>
            <person name="Daum C."/>
            <person name="Saski C.A."/>
            <person name="Payton A.C."/>
            <person name="Mcbreen J.C."/>
            <person name="Conrad R.E."/>
            <person name="Kollar L.M."/>
            <person name="Olsson S."/>
            <person name="Huttunen S."/>
            <person name="Landis J.B."/>
            <person name="Wickett N.J."/>
            <person name="Johnson M.G."/>
            <person name="Rensing S.A."/>
            <person name="Grimwood J."/>
            <person name="Schmutz J."/>
            <person name="Mcdaniel S.F."/>
        </authorList>
    </citation>
    <scope>NUCLEOTIDE SEQUENCE [LARGE SCALE GENOMIC DNA]</scope>
    <source>
        <strain evidence="13 14">R40</strain>
    </source>
</reference>
<feature type="domain" description="Rhodanese" evidence="12">
    <location>
        <begin position="363"/>
        <end position="462"/>
    </location>
</feature>
<comment type="similarity">
    <text evidence="10">In the N-terminal section; belongs to the HesA/MoeB/ThiF family. UBA4 subfamily.</text>
</comment>
<feature type="binding site" evidence="10">
    <location>
        <position position="103"/>
    </location>
    <ligand>
        <name>ATP</name>
        <dbReference type="ChEBI" id="CHEBI:30616"/>
    </ligand>
</feature>
<dbReference type="PANTHER" id="PTHR10953">
    <property type="entry name" value="UBIQUITIN-ACTIVATING ENZYME E1"/>
    <property type="match status" value="1"/>
</dbReference>
<dbReference type="HAMAP" id="MF_03049">
    <property type="entry name" value="MOCS3_Uba4"/>
    <property type="match status" value="1"/>
</dbReference>
<dbReference type="Proteomes" id="UP000822688">
    <property type="component" value="Chromosome 11"/>
</dbReference>
<name>A0A8T0GA05_CERPU</name>
<evidence type="ECO:0000256" key="11">
    <source>
        <dbReference type="SAM" id="Coils"/>
    </source>
</evidence>
<evidence type="ECO:0000259" key="12">
    <source>
        <dbReference type="PROSITE" id="PS50206"/>
    </source>
</evidence>
<keyword evidence="3 10" id="KW-0808">Transferase</keyword>
<dbReference type="PROSITE" id="PS50206">
    <property type="entry name" value="RHODANESE_3"/>
    <property type="match status" value="1"/>
</dbReference>
<dbReference type="GO" id="GO:0042292">
    <property type="term" value="F:URM1 activating enzyme activity"/>
    <property type="evidence" value="ECO:0007669"/>
    <property type="project" value="TreeGrafter"/>
</dbReference>
<proteinExistence type="inferred from homology"/>
<dbReference type="AlphaFoldDB" id="A0A8T0GA05"/>
<feature type="binding site" evidence="10">
    <location>
        <position position="236"/>
    </location>
    <ligand>
        <name>Zn(2+)</name>
        <dbReference type="ChEBI" id="CHEBI:29105"/>
    </ligand>
</feature>
<comment type="catalytic activity">
    <reaction evidence="10">
        <text>[molybdopterin-synthase sulfur-carrier protein]-C-terminal Gly-Gly-AMP + S-sulfanyl-L-cysteinyl-[cysteine desulfurase] + AH2 = [molybdopterin-synthase sulfur-carrier protein]-C-terminal-Gly-aminoethanethioate + L-cysteinyl-[cysteine desulfurase] + A + AMP + 2 H(+)</text>
        <dbReference type="Rhea" id="RHEA:48612"/>
        <dbReference type="Rhea" id="RHEA-COMP:12157"/>
        <dbReference type="Rhea" id="RHEA-COMP:12158"/>
        <dbReference type="Rhea" id="RHEA-COMP:12159"/>
        <dbReference type="Rhea" id="RHEA-COMP:19907"/>
        <dbReference type="ChEBI" id="CHEBI:13193"/>
        <dbReference type="ChEBI" id="CHEBI:15378"/>
        <dbReference type="ChEBI" id="CHEBI:17499"/>
        <dbReference type="ChEBI" id="CHEBI:29950"/>
        <dbReference type="ChEBI" id="CHEBI:61963"/>
        <dbReference type="ChEBI" id="CHEBI:90618"/>
        <dbReference type="ChEBI" id="CHEBI:232372"/>
        <dbReference type="ChEBI" id="CHEBI:456215"/>
        <dbReference type="EC" id="2.8.1.11"/>
    </reaction>
</comment>
<evidence type="ECO:0000256" key="2">
    <source>
        <dbReference type="ARBA" id="ARBA00022490"/>
    </source>
</evidence>
<comment type="pathway">
    <text evidence="10">tRNA modification; 5-methoxycarbonylmethyl-2-thiouridine-tRNA biosynthesis.</text>
</comment>
<evidence type="ECO:0000256" key="3">
    <source>
        <dbReference type="ARBA" id="ARBA00022679"/>
    </source>
</evidence>
<dbReference type="SUPFAM" id="SSF69572">
    <property type="entry name" value="Activating enzymes of the ubiquitin-like proteins"/>
    <property type="match status" value="1"/>
</dbReference>
<dbReference type="GO" id="GO:0061604">
    <property type="term" value="F:molybdopterin-synthase sulfurtransferase activity"/>
    <property type="evidence" value="ECO:0007669"/>
    <property type="project" value="UniProtKB-EC"/>
</dbReference>
<dbReference type="EC" id="2.7.7.80" evidence="10"/>
<keyword evidence="7 10" id="KW-0862">Zinc</keyword>
<feature type="active site" description="Cysteine persulfide intermediate; for sulfurtransferase activity" evidence="10">
    <location>
        <position position="422"/>
    </location>
</feature>
<dbReference type="Gene3D" id="3.40.50.720">
    <property type="entry name" value="NAD(P)-binding Rossmann-like Domain"/>
    <property type="match status" value="1"/>
</dbReference>
<feature type="binding site" evidence="10">
    <location>
        <position position="124"/>
    </location>
    <ligand>
        <name>ATP</name>
        <dbReference type="ChEBI" id="CHEBI:30616"/>
    </ligand>
</feature>
<evidence type="ECO:0000313" key="13">
    <source>
        <dbReference type="EMBL" id="KAG0555941.1"/>
    </source>
</evidence>
<keyword evidence="6 10" id="KW-0547">Nucleotide-binding</keyword>
<evidence type="ECO:0000256" key="10">
    <source>
        <dbReference type="HAMAP-Rule" id="MF_03049"/>
    </source>
</evidence>